<dbReference type="Proteomes" id="UP001320460">
    <property type="component" value="Chromosome"/>
</dbReference>
<accession>A0ABN6M0B5</accession>
<reference evidence="1 2" key="1">
    <citation type="submission" date="2021-12" db="EMBL/GenBank/DDBJ databases">
        <title>Complete genome sequence of Phytobacter diazotrophicus TA9734.</title>
        <authorList>
            <person name="Kubota H."/>
            <person name="Nakayama Y."/>
            <person name="Ariyoshi T."/>
        </authorList>
    </citation>
    <scope>NUCLEOTIDE SEQUENCE [LARGE SCALE GENOMIC DNA]</scope>
    <source>
        <strain evidence="1 2">TA9734</strain>
    </source>
</reference>
<protein>
    <submittedName>
        <fullName evidence="1">Uncharacterized protein</fullName>
    </submittedName>
</protein>
<dbReference type="RefSeq" id="WP_125125493.1">
    <property type="nucleotide sequence ID" value="NZ_AP025334.1"/>
</dbReference>
<evidence type="ECO:0000313" key="1">
    <source>
        <dbReference type="EMBL" id="BDD53510.1"/>
    </source>
</evidence>
<gene>
    <name evidence="1" type="ORF">PDTA9734_49970</name>
</gene>
<organism evidence="1 2">
    <name type="scientific">Phytobacter diazotrophicus</name>
    <dbReference type="NCBI Taxonomy" id="395631"/>
    <lineage>
        <taxon>Bacteria</taxon>
        <taxon>Pseudomonadati</taxon>
        <taxon>Pseudomonadota</taxon>
        <taxon>Gammaproteobacteria</taxon>
        <taxon>Enterobacterales</taxon>
        <taxon>Enterobacteriaceae</taxon>
        <taxon>Phytobacter</taxon>
    </lineage>
</organism>
<dbReference type="EMBL" id="AP025334">
    <property type="protein sequence ID" value="BDD53510.1"/>
    <property type="molecule type" value="Genomic_DNA"/>
</dbReference>
<proteinExistence type="predicted"/>
<keyword evidence="2" id="KW-1185">Reference proteome</keyword>
<sequence length="64" mass="7377">MLVPIEHLYGLWRELENIAVTEEDGSLVIRDAFIHFPAGTPVLDIWVWFEDNNSAFVVARMLYG</sequence>
<name>A0ABN6M0B5_9ENTR</name>
<evidence type="ECO:0000313" key="2">
    <source>
        <dbReference type="Proteomes" id="UP001320460"/>
    </source>
</evidence>